<protein>
    <submittedName>
        <fullName evidence="11">PD-(D/E)XK nuclease family protein</fullName>
    </submittedName>
</protein>
<organism evidence="11 12">
    <name type="scientific">Tenggerimyces flavus</name>
    <dbReference type="NCBI Taxonomy" id="1708749"/>
    <lineage>
        <taxon>Bacteria</taxon>
        <taxon>Bacillati</taxon>
        <taxon>Actinomycetota</taxon>
        <taxon>Actinomycetes</taxon>
        <taxon>Propionibacteriales</taxon>
        <taxon>Nocardioidaceae</taxon>
        <taxon>Tenggerimyces</taxon>
    </lineage>
</organism>
<keyword evidence="6" id="KW-0269">Exonuclease</keyword>
<keyword evidence="5" id="KW-0347">Helicase</keyword>
<dbReference type="InterPro" id="IPR027417">
    <property type="entry name" value="P-loop_NTPase"/>
</dbReference>
<dbReference type="InterPro" id="IPR038726">
    <property type="entry name" value="PDDEXK_AddAB-type"/>
</dbReference>
<feature type="domain" description="PD-(D/E)XK endonuclease-like" evidence="10">
    <location>
        <begin position="692"/>
        <end position="967"/>
    </location>
</feature>
<evidence type="ECO:0000259" key="10">
    <source>
        <dbReference type="Pfam" id="PF12705"/>
    </source>
</evidence>
<reference evidence="12" key="1">
    <citation type="journal article" date="2019" name="Int. J. Syst. Evol. Microbiol.">
        <title>The Global Catalogue of Microorganisms (GCM) 10K type strain sequencing project: providing services to taxonomists for standard genome sequencing and annotation.</title>
        <authorList>
            <consortium name="The Broad Institute Genomics Platform"/>
            <consortium name="The Broad Institute Genome Sequencing Center for Infectious Disease"/>
            <person name="Wu L."/>
            <person name="Ma J."/>
        </authorList>
    </citation>
    <scope>NUCLEOTIDE SEQUENCE [LARGE SCALE GENOMIC DNA]</scope>
    <source>
        <strain evidence="12">CGMCC 4.7241</strain>
    </source>
</reference>
<keyword evidence="4" id="KW-0378">Hydrolase</keyword>
<evidence type="ECO:0000313" key="11">
    <source>
        <dbReference type="EMBL" id="MFC3762564.1"/>
    </source>
</evidence>
<dbReference type="EMBL" id="JBHRZH010000015">
    <property type="protein sequence ID" value="MFC3762564.1"/>
    <property type="molecule type" value="Genomic_DNA"/>
</dbReference>
<evidence type="ECO:0000256" key="7">
    <source>
        <dbReference type="ARBA" id="ARBA00022840"/>
    </source>
</evidence>
<dbReference type="InterPro" id="IPR011604">
    <property type="entry name" value="PDDEXK-like_dom_sf"/>
</dbReference>
<dbReference type="SUPFAM" id="SSF52540">
    <property type="entry name" value="P-loop containing nucleoside triphosphate hydrolases"/>
    <property type="match status" value="1"/>
</dbReference>
<dbReference type="PANTHER" id="PTHR30591">
    <property type="entry name" value="RECBCD ENZYME SUBUNIT RECC"/>
    <property type="match status" value="1"/>
</dbReference>
<proteinExistence type="predicted"/>
<dbReference type="SUPFAM" id="SSF52980">
    <property type="entry name" value="Restriction endonuclease-like"/>
    <property type="match status" value="1"/>
</dbReference>
<evidence type="ECO:0000256" key="5">
    <source>
        <dbReference type="ARBA" id="ARBA00022806"/>
    </source>
</evidence>
<comment type="caution">
    <text evidence="11">The sequence shown here is derived from an EMBL/GenBank/DDBJ whole genome shotgun (WGS) entry which is preliminary data.</text>
</comment>
<evidence type="ECO:0000256" key="2">
    <source>
        <dbReference type="ARBA" id="ARBA00022741"/>
    </source>
</evidence>
<evidence type="ECO:0000256" key="1">
    <source>
        <dbReference type="ARBA" id="ARBA00022722"/>
    </source>
</evidence>
<keyword evidence="9" id="KW-0234">DNA repair</keyword>
<keyword evidence="7" id="KW-0067">ATP-binding</keyword>
<gene>
    <name evidence="11" type="ORF">ACFOUW_17105</name>
</gene>
<evidence type="ECO:0000256" key="9">
    <source>
        <dbReference type="ARBA" id="ARBA00023204"/>
    </source>
</evidence>
<name>A0ABV7YET1_9ACTN</name>
<keyword evidence="2" id="KW-0547">Nucleotide-binding</keyword>
<keyword evidence="8" id="KW-0238">DNA-binding</keyword>
<dbReference type="RefSeq" id="WP_205118851.1">
    <property type="nucleotide sequence ID" value="NZ_JAFBCM010000001.1"/>
</dbReference>
<dbReference type="Gene3D" id="3.90.320.10">
    <property type="match status" value="1"/>
</dbReference>
<dbReference type="Proteomes" id="UP001595699">
    <property type="component" value="Unassembled WGS sequence"/>
</dbReference>
<evidence type="ECO:0000256" key="3">
    <source>
        <dbReference type="ARBA" id="ARBA00022763"/>
    </source>
</evidence>
<dbReference type="Pfam" id="PF12705">
    <property type="entry name" value="PDDEXK_1"/>
    <property type="match status" value="1"/>
</dbReference>
<dbReference type="InterPro" id="IPR011335">
    <property type="entry name" value="Restrct_endonuc-II-like"/>
</dbReference>
<dbReference type="PANTHER" id="PTHR30591:SF1">
    <property type="entry name" value="RECBCD ENZYME SUBUNIT RECC"/>
    <property type="match status" value="1"/>
</dbReference>
<evidence type="ECO:0000256" key="4">
    <source>
        <dbReference type="ARBA" id="ARBA00022801"/>
    </source>
</evidence>
<keyword evidence="12" id="KW-1185">Reference proteome</keyword>
<evidence type="ECO:0000313" key="12">
    <source>
        <dbReference type="Proteomes" id="UP001595699"/>
    </source>
</evidence>
<keyword evidence="3" id="KW-0227">DNA damage</keyword>
<sequence>MTAQQIVAPFGAAAYEALRRAVAAAKRDAPLAQVTLIVSSELVGVTARRALARDNGSGRPGIAGLAVLTLRRLAEQLAGDKLARAGRRPLTDPVLATAVRRVLTDAPGRFDTVAEHFGTVRAIAKAHRELRTLPPQAVDDLAVTGGPLVADVVRLHHAIRAIVQTRWFDPVDLLDAATEQAGERELAGFGTIVTFLPRELDHPERELLATLDELVEVRPESAEAFGTRVLHATDPDDEVRAVVREVTTRLANTPGHRIAILYGTADPYARLLHEHLAAADLRIHGRAVRPTAERPLPRALLRLLALPDQDVRRDQLMAVLSDVPVWFRGARVEASLAERTSRRAGVVRGTDWQRLANLAAEYREIVALEREVPEPRDWLIERNVGLATAADDLLAFVTDLRDRLDALREPGTWRALSAGLESLWQHVLGVDERTTFSEEQRRAADKVSTLISSLASLDGVAGGATLQAARELLELELTDDLDRVGKIGVGVLVGPISDGPGLDVDLLIVVGLAEGLLPARQREDPLLPDRAREGGRDLPTGKQRLVQQRDQLHAALAGAEESLLTFPRGDLRRGGVRVPSRWLLPTLRRLAHDPGLQGTTWQRTPSEAIVELPSHAHAVETLRRPATSQEWRQRSAVAAAARGEKIDDKVDGVLFRRSLEAARARRSDAFTRFDGNLREVTGLPDPTERAAVSPTALESWTTCPHGYFLQQVLRIRPNDTPEELLRISALQRGSLVHAIYERFIQEAIDSGEIPAPNVPWDEAARARMRTIAAEEFTNVEQRGATGSPLLWEQDRQDILTDVLTFLSHDDRRRAEGGLTPVATELWFNEIPVDLPDGRTMLLKGTADRVDRAIGGGLVVADYKTGALASSYDRLSVDNPIDHGHRLQLPIYALAAQHKLGETDVPVHSEYWFATRRGRYEVCGYLVSDAVLAELRDALTVIVDGIRTGLFPPRPVKDSGGYHCVYCDPDGLGDALAVRTWERVRTAPELAAFQALVHPEGEGDDG</sequence>
<accession>A0ABV7YET1</accession>
<evidence type="ECO:0000256" key="8">
    <source>
        <dbReference type="ARBA" id="ARBA00023125"/>
    </source>
</evidence>
<keyword evidence="1" id="KW-0540">Nuclease</keyword>
<evidence type="ECO:0000256" key="6">
    <source>
        <dbReference type="ARBA" id="ARBA00022839"/>
    </source>
</evidence>